<name>A0AAD8J9U5_9APIA</name>
<proteinExistence type="predicted"/>
<accession>A0AAD8J9U5</accession>
<dbReference type="Proteomes" id="UP001237642">
    <property type="component" value="Unassembled WGS sequence"/>
</dbReference>
<evidence type="ECO:0000313" key="1">
    <source>
        <dbReference type="EMBL" id="KAK1399494.1"/>
    </source>
</evidence>
<evidence type="ECO:0000313" key="2">
    <source>
        <dbReference type="Proteomes" id="UP001237642"/>
    </source>
</evidence>
<keyword evidence="2" id="KW-1185">Reference proteome</keyword>
<sequence>MEFEDSSRSEGFLRRRAIGCLLTEVQLYSFSRSCWNYTAVDVYGNESVTLGQWLKSIFSNKTKDQLAEVAMVLLGGNSDIGEAVEVWTKQDLEMIKVNVDVTAFDWKEDGATPELAEIVGIKALWWINTEGWNHVVLSLQGQPVIDQDVNDVLPELYSMFKQMF</sequence>
<reference evidence="1" key="1">
    <citation type="submission" date="2023-02" db="EMBL/GenBank/DDBJ databases">
        <title>Genome of toxic invasive species Heracleum sosnowskyi carries increased number of genes despite the absence of recent whole-genome duplications.</title>
        <authorList>
            <person name="Schelkunov M."/>
            <person name="Shtratnikova V."/>
            <person name="Makarenko M."/>
            <person name="Klepikova A."/>
            <person name="Omelchenko D."/>
            <person name="Novikova G."/>
            <person name="Obukhova E."/>
            <person name="Bogdanov V."/>
            <person name="Penin A."/>
            <person name="Logacheva M."/>
        </authorList>
    </citation>
    <scope>NUCLEOTIDE SEQUENCE</scope>
    <source>
        <strain evidence="1">Hsosn_3</strain>
        <tissue evidence="1">Leaf</tissue>
    </source>
</reference>
<dbReference type="AlphaFoldDB" id="A0AAD8J9U5"/>
<organism evidence="1 2">
    <name type="scientific">Heracleum sosnowskyi</name>
    <dbReference type="NCBI Taxonomy" id="360622"/>
    <lineage>
        <taxon>Eukaryota</taxon>
        <taxon>Viridiplantae</taxon>
        <taxon>Streptophyta</taxon>
        <taxon>Embryophyta</taxon>
        <taxon>Tracheophyta</taxon>
        <taxon>Spermatophyta</taxon>
        <taxon>Magnoliopsida</taxon>
        <taxon>eudicotyledons</taxon>
        <taxon>Gunneridae</taxon>
        <taxon>Pentapetalae</taxon>
        <taxon>asterids</taxon>
        <taxon>campanulids</taxon>
        <taxon>Apiales</taxon>
        <taxon>Apiaceae</taxon>
        <taxon>Apioideae</taxon>
        <taxon>apioid superclade</taxon>
        <taxon>Tordylieae</taxon>
        <taxon>Tordyliinae</taxon>
        <taxon>Heracleum</taxon>
    </lineage>
</organism>
<protein>
    <submittedName>
        <fullName evidence="1">Uncharacterized protein</fullName>
    </submittedName>
</protein>
<dbReference type="EMBL" id="JAUIZM010000002">
    <property type="protein sequence ID" value="KAK1399494.1"/>
    <property type="molecule type" value="Genomic_DNA"/>
</dbReference>
<gene>
    <name evidence="1" type="ORF">POM88_009357</name>
</gene>
<reference evidence="1" key="2">
    <citation type="submission" date="2023-05" db="EMBL/GenBank/DDBJ databases">
        <authorList>
            <person name="Schelkunov M.I."/>
        </authorList>
    </citation>
    <scope>NUCLEOTIDE SEQUENCE</scope>
    <source>
        <strain evidence="1">Hsosn_3</strain>
        <tissue evidence="1">Leaf</tissue>
    </source>
</reference>
<comment type="caution">
    <text evidence="1">The sequence shown here is derived from an EMBL/GenBank/DDBJ whole genome shotgun (WGS) entry which is preliminary data.</text>
</comment>